<evidence type="ECO:0000256" key="1">
    <source>
        <dbReference type="SAM" id="Phobius"/>
    </source>
</evidence>
<keyword evidence="1" id="KW-0812">Transmembrane</keyword>
<evidence type="ECO:0000313" key="2">
    <source>
        <dbReference type="EMBL" id="HHX99445.1"/>
    </source>
</evidence>
<evidence type="ECO:0000313" key="3">
    <source>
        <dbReference type="Proteomes" id="UP000576550"/>
    </source>
</evidence>
<keyword evidence="1" id="KW-1133">Transmembrane helix</keyword>
<proteinExistence type="predicted"/>
<dbReference type="Proteomes" id="UP000576550">
    <property type="component" value="Unassembled WGS sequence"/>
</dbReference>
<gene>
    <name evidence="2" type="ORF">GX533_02075</name>
</gene>
<organism evidence="2 3">
    <name type="scientific">Candidatus Dojkabacteria bacterium</name>
    <dbReference type="NCBI Taxonomy" id="2099670"/>
    <lineage>
        <taxon>Bacteria</taxon>
        <taxon>Candidatus Dojkabacteria</taxon>
    </lineage>
</organism>
<dbReference type="AlphaFoldDB" id="A0A832QE26"/>
<name>A0A832QE26_9BACT</name>
<protein>
    <submittedName>
        <fullName evidence="2">Uncharacterized protein</fullName>
    </submittedName>
</protein>
<comment type="caution">
    <text evidence="2">The sequence shown here is derived from an EMBL/GenBank/DDBJ whole genome shotgun (WGS) entry which is preliminary data.</text>
</comment>
<dbReference type="EMBL" id="DUTP01000003">
    <property type="protein sequence ID" value="HHX99445.1"/>
    <property type="molecule type" value="Genomic_DNA"/>
</dbReference>
<accession>A0A832QE26</accession>
<feature type="transmembrane region" description="Helical" evidence="1">
    <location>
        <begin position="7"/>
        <end position="29"/>
    </location>
</feature>
<keyword evidence="1" id="KW-0472">Membrane</keyword>
<reference evidence="2 3" key="1">
    <citation type="journal article" date="2020" name="Biotechnol. Biofuels">
        <title>New insights from the biogas microbiome by comprehensive genome-resolved metagenomics of nearly 1600 species originating from multiple anaerobic digesters.</title>
        <authorList>
            <person name="Campanaro S."/>
            <person name="Treu L."/>
            <person name="Rodriguez-R L.M."/>
            <person name="Kovalovszki A."/>
            <person name="Ziels R.M."/>
            <person name="Maus I."/>
            <person name="Zhu X."/>
            <person name="Kougias P.G."/>
            <person name="Basile A."/>
            <person name="Luo G."/>
            <person name="Schluter A."/>
            <person name="Konstantinidis K.T."/>
            <person name="Angelidaki I."/>
        </authorList>
    </citation>
    <scope>NUCLEOTIDE SEQUENCE [LARGE SCALE GENOMIC DNA]</scope>
    <source>
        <strain evidence="2">AS05jafATM_89</strain>
    </source>
</reference>
<sequence length="329" mass="36621">MKKHYKAQALAIIMIILIISSMIGFAVFARSQKSKKMAIQERNSSEAYQVADMILDNLLLSTLEQWLEVGGMVLGKTYEETYFEAFNKLPDPPKPPASQLILPINADMGIEGNYDIGSTQITQITQKLGHPLDLQALDICPLQEGLDNKYTLSLTRVAPGDVITIKPGQTFSFVVDGSSCVLFITVEEPIHSDAGLMVNTIHKEGEGIREYDYDHTTSYRFDDTYGNFTENWTLYDRNSKIQIPLHGRNISVVGLTAINNEVNFSYQAEQNAVPGGSCSDFDIYKLQASATCGGTYRAKEVIIPAERYTHSIFNYVFFNGLGRIGTDVQ</sequence>